<dbReference type="Pfam" id="PF16967">
    <property type="entry name" value="TcfC"/>
    <property type="match status" value="1"/>
</dbReference>
<comment type="caution">
    <text evidence="6">The sequence shown here is derived from an EMBL/GenBank/DDBJ whole genome shotgun (WGS) entry which is preliminary data.</text>
</comment>
<dbReference type="InterPro" id="IPR031917">
    <property type="entry name" value="Pilus_assem_C"/>
</dbReference>
<dbReference type="InterPro" id="IPR035224">
    <property type="entry name" value="Usher_TcfC"/>
</dbReference>
<feature type="domain" description="Pilus assembly protein E-set like" evidence="4">
    <location>
        <begin position="280"/>
        <end position="341"/>
    </location>
</feature>
<evidence type="ECO:0000259" key="5">
    <source>
        <dbReference type="Pfam" id="PF17271"/>
    </source>
</evidence>
<accession>A0ABV6EIL3</accession>
<dbReference type="Pfam" id="PF15976">
    <property type="entry name" value="CooC_C"/>
    <property type="match status" value="1"/>
</dbReference>
<reference evidence="6 7" key="1">
    <citation type="submission" date="2024-09" db="EMBL/GenBank/DDBJ databases">
        <authorList>
            <person name="Sun Q."/>
            <person name="Mori K."/>
        </authorList>
    </citation>
    <scope>NUCLEOTIDE SEQUENCE [LARGE SCALE GENOMIC DNA]</scope>
    <source>
        <strain evidence="6 7">CCM 8626</strain>
    </source>
</reference>
<gene>
    <name evidence="6" type="ORF">ACFFJ3_20490</name>
</gene>
<evidence type="ECO:0000259" key="4">
    <source>
        <dbReference type="Pfam" id="PF16967"/>
    </source>
</evidence>
<organism evidence="6 7">
    <name type="scientific">Serratia aquatilis</name>
    <dbReference type="NCBI Taxonomy" id="1737515"/>
    <lineage>
        <taxon>Bacteria</taxon>
        <taxon>Pseudomonadati</taxon>
        <taxon>Pseudomonadota</taxon>
        <taxon>Gammaproteobacteria</taxon>
        <taxon>Enterobacterales</taxon>
        <taxon>Yersiniaceae</taxon>
        <taxon>Serratia</taxon>
    </lineage>
</organism>
<dbReference type="RefSeq" id="WP_380678937.1">
    <property type="nucleotide sequence ID" value="NZ_CP173186.1"/>
</dbReference>
<proteinExistence type="predicted"/>
<sequence>MNIRIKPLSTALATLLFVCNHSAASPKVPAGFEDLAKGQVIWLDVSFYGKPLGLFQAKVDLEKVFFLRPDEIAATIHEKYNDSPVLQLLLRSALKQPLKRNGNLACSSSGNAPGCDFIETDTVAVIYDENYGRISLFLGKGYLPEKKNDDKYYDTTINSRNALVHQQNINFVADQNYQSASVQGNGSLGITENGFINVDWLWQGQRFYSDSVQQTDVNNAYFRQDFLKKIYLQGGIMDSRDIFSNMGGNINLSQLPLGKIRGVRIGSTLAWIDQNKVVQGTPVSVFLAREARVDAFRDGQLLSSFYLRPGAQVLDTRTFPMGSYTVTLRIHENNQLVRTETVPYTGTGNAPLNTFQWFLQVGNLTGRDQNSSDDNQRVVQGGVRIPFTDTLSLTAGSALLSNARYWESAADWGHGFSSGPIDGVLTARISYLHGSDGSQGNIQQLNYNDGFSLSFYRSEMTAPDCSQQTTKRYSYSGCNKSTSLMLSVPVSLWNVNLGYSINSNQGRYTYRRDLSEDDISRLTGAPWEQVYTNSSHSRTWQVGFSRSFSLNDININTSINALRRRDSGFDGTDNVAFLNVSLTFGSNRSGGGNRSLSTLGTNWQSSQRGGDSLSYNASYSRFADDNGENEFGVSLYGIKAQTLTALANARMGGQYGNGTLTVSNAYDRIENHHTLSSSGNFGSSLVIDRTGLLWGRWGDGSPSSAIALNVDAPEGEMLARVNVSVDSGGQAEVSGNSRAVFTVPGYRQSTFNVIESSSAPAGVNSEISKGSGSHSVFLTPGKVFSRGVEVTSHYTWLGRMIDENNLPLEDAIPLNVVSWTPLGQGGFTLETTKLLKTLYVMKENAFWQCQLKVKAIRDVVRWVGTTQCASTEMASLPGAEQKQVELMTAGNGNKGRTTVQNK</sequence>
<dbReference type="Proteomes" id="UP001589792">
    <property type="component" value="Unassembled WGS sequence"/>
</dbReference>
<feature type="chain" id="PRO_5045297905" evidence="2">
    <location>
        <begin position="24"/>
        <end position="902"/>
    </location>
</feature>
<evidence type="ECO:0000256" key="2">
    <source>
        <dbReference type="SAM" id="SignalP"/>
    </source>
</evidence>
<feature type="domain" description="Pilus assembly protein C-terminal" evidence="3">
    <location>
        <begin position="778"/>
        <end position="868"/>
    </location>
</feature>
<evidence type="ECO:0000256" key="1">
    <source>
        <dbReference type="ARBA" id="ARBA00022729"/>
    </source>
</evidence>
<evidence type="ECO:0000313" key="7">
    <source>
        <dbReference type="Proteomes" id="UP001589792"/>
    </source>
</evidence>
<dbReference type="InterPro" id="IPR032636">
    <property type="entry name" value="Pilus_assem_E-set-like_dom"/>
</dbReference>
<feature type="domain" description="TcfC Usher-like barrel" evidence="5">
    <location>
        <begin position="353"/>
        <end position="756"/>
    </location>
</feature>
<keyword evidence="7" id="KW-1185">Reference proteome</keyword>
<dbReference type="EMBL" id="JBHLXG010000027">
    <property type="protein sequence ID" value="MFC0228841.1"/>
    <property type="molecule type" value="Genomic_DNA"/>
</dbReference>
<evidence type="ECO:0000313" key="6">
    <source>
        <dbReference type="EMBL" id="MFC0228841.1"/>
    </source>
</evidence>
<evidence type="ECO:0000259" key="3">
    <source>
        <dbReference type="Pfam" id="PF15976"/>
    </source>
</evidence>
<feature type="signal peptide" evidence="2">
    <location>
        <begin position="1"/>
        <end position="23"/>
    </location>
</feature>
<keyword evidence="1 2" id="KW-0732">Signal</keyword>
<protein>
    <submittedName>
        <fullName evidence="6">TcfC E-set like domain-containing protein</fullName>
    </submittedName>
</protein>
<name>A0ABV6EIL3_9GAMM</name>
<dbReference type="Pfam" id="PF17271">
    <property type="entry name" value="Usher_TcfC"/>
    <property type="match status" value="1"/>
</dbReference>